<evidence type="ECO:0000313" key="1">
    <source>
        <dbReference type="EMBL" id="ORC36002.1"/>
    </source>
</evidence>
<reference evidence="1 2" key="1">
    <citation type="submission" date="2017-03" db="EMBL/GenBank/DDBJ databases">
        <title>Draft Genome sequence of Marispirochaeta sp. strain JC444.</title>
        <authorList>
            <person name="Shivani Y."/>
            <person name="Subhash Y."/>
            <person name="Sasikala C."/>
            <person name="Ramana C."/>
        </authorList>
    </citation>
    <scope>NUCLEOTIDE SEQUENCE [LARGE SCALE GENOMIC DNA]</scope>
    <source>
        <strain evidence="1 2">JC444</strain>
    </source>
</reference>
<accession>A0A1Y1RZD0</accession>
<dbReference type="EMBL" id="MWQY01000007">
    <property type="protein sequence ID" value="ORC36002.1"/>
    <property type="molecule type" value="Genomic_DNA"/>
</dbReference>
<evidence type="ECO:0000313" key="2">
    <source>
        <dbReference type="Proteomes" id="UP000192343"/>
    </source>
</evidence>
<protein>
    <submittedName>
        <fullName evidence="1">Uncharacterized protein</fullName>
    </submittedName>
</protein>
<gene>
    <name evidence="1" type="ORF">B4O97_08005</name>
</gene>
<comment type="caution">
    <text evidence="1">The sequence shown here is derived from an EMBL/GenBank/DDBJ whole genome shotgun (WGS) entry which is preliminary data.</text>
</comment>
<proteinExistence type="predicted"/>
<name>A0A1Y1RZD0_9SPIO</name>
<keyword evidence="2" id="KW-1185">Reference proteome</keyword>
<organism evidence="1 2">
    <name type="scientific">Marispirochaeta aestuarii</name>
    <dbReference type="NCBI Taxonomy" id="1963862"/>
    <lineage>
        <taxon>Bacteria</taxon>
        <taxon>Pseudomonadati</taxon>
        <taxon>Spirochaetota</taxon>
        <taxon>Spirochaetia</taxon>
        <taxon>Spirochaetales</taxon>
        <taxon>Spirochaetaceae</taxon>
        <taxon>Marispirochaeta</taxon>
    </lineage>
</organism>
<dbReference type="Proteomes" id="UP000192343">
    <property type="component" value="Unassembled WGS sequence"/>
</dbReference>
<dbReference type="AlphaFoldDB" id="A0A1Y1RZD0"/>
<sequence length="193" mass="21150">MAYQYYDLEVSEVQGGSVYANSRILGGSWGSFSLQYGGFYLFGTDKGADNGADVDMTVSGFNIVPSAELVLYRSSKEVRKGFMLTSFFGMDGGFQFFTQDFSDGESSYYSRFAGPLGGVQAHIPAGSALISPFFTMKKLWGESVHDDIEYDFDFTMLGYGFDIVWSGLSLSGIIQPMVENDSTIYTISLGFAL</sequence>